<dbReference type="InterPro" id="IPR018060">
    <property type="entry name" value="HTH_AraC"/>
</dbReference>
<proteinExistence type="predicted"/>
<dbReference type="SUPFAM" id="SSF46689">
    <property type="entry name" value="Homeodomain-like"/>
    <property type="match status" value="1"/>
</dbReference>
<dbReference type="InterPro" id="IPR020449">
    <property type="entry name" value="Tscrpt_reg_AraC-type_HTH"/>
</dbReference>
<accession>A0ABU0JP37</accession>
<evidence type="ECO:0000256" key="3">
    <source>
        <dbReference type="ARBA" id="ARBA00023163"/>
    </source>
</evidence>
<dbReference type="InterPro" id="IPR053142">
    <property type="entry name" value="PchR_regulatory_protein"/>
</dbReference>
<evidence type="ECO:0000259" key="4">
    <source>
        <dbReference type="PROSITE" id="PS01124"/>
    </source>
</evidence>
<dbReference type="Pfam" id="PF12833">
    <property type="entry name" value="HTH_18"/>
    <property type="match status" value="1"/>
</dbReference>
<dbReference type="SMART" id="SM00342">
    <property type="entry name" value="HTH_ARAC"/>
    <property type="match status" value="1"/>
</dbReference>
<keyword evidence="2" id="KW-0238">DNA-binding</keyword>
<reference evidence="5 6" key="1">
    <citation type="submission" date="2023-07" db="EMBL/GenBank/DDBJ databases">
        <title>Genomic Encyclopedia of Type Strains, Phase IV (KMG-IV): sequencing the most valuable type-strain genomes for metagenomic binning, comparative biology and taxonomic classification.</title>
        <authorList>
            <person name="Goeker M."/>
        </authorList>
    </citation>
    <scope>NUCLEOTIDE SEQUENCE [LARGE SCALE GENOMIC DNA]</scope>
    <source>
        <strain evidence="5 6">DSM 1400</strain>
    </source>
</reference>
<comment type="caution">
    <text evidence="5">The sequence shown here is derived from an EMBL/GenBank/DDBJ whole genome shotgun (WGS) entry which is preliminary data.</text>
</comment>
<dbReference type="Proteomes" id="UP001224418">
    <property type="component" value="Unassembled WGS sequence"/>
</dbReference>
<dbReference type="RefSeq" id="WP_307355034.1">
    <property type="nucleotide sequence ID" value="NZ_BAAACJ010000025.1"/>
</dbReference>
<gene>
    <name evidence="5" type="ORF">QOZ93_000575</name>
</gene>
<keyword evidence="1" id="KW-0805">Transcription regulation</keyword>
<dbReference type="PRINTS" id="PR00032">
    <property type="entry name" value="HTHARAC"/>
</dbReference>
<dbReference type="InterPro" id="IPR009057">
    <property type="entry name" value="Homeodomain-like_sf"/>
</dbReference>
<sequence>MNGIFERNDFNSNVCEIIRTEDCKVMHLKNKSGEGIMTMYLVFPGVYLMYNDFHMNECFSGFQSNTKLFCIDHCREGRIERKVKKGVYSYLETGDLKIDQRINHNGYFSFPLSHYHGLTIAFECDIAEKTLPLEMRAFPVKLNDLIKKYCTDTTPFVIKGDPVIEHIFSELYNVPSKIKKDYFRIKVLELLLFLEALEISKHKEERPYFYCNKVEKVKAIQELMISDLTKYYTIEELSEQFDIAQTPLKDCFKGIFGKPIFTYMRQYRMNYAATLLKTRKNLKVAEIAGLVGYDSPSKFSSAFHQVMGKSPLEYRKLFV</sequence>
<protein>
    <submittedName>
        <fullName evidence="5">AraC-like DNA-binding protein</fullName>
    </submittedName>
</protein>
<dbReference type="PANTHER" id="PTHR47893">
    <property type="entry name" value="REGULATORY PROTEIN PCHR"/>
    <property type="match status" value="1"/>
</dbReference>
<dbReference type="PROSITE" id="PS01124">
    <property type="entry name" value="HTH_ARAC_FAMILY_2"/>
    <property type="match status" value="1"/>
</dbReference>
<dbReference type="PANTHER" id="PTHR47893:SF1">
    <property type="entry name" value="REGULATORY PROTEIN PCHR"/>
    <property type="match status" value="1"/>
</dbReference>
<organism evidence="5 6">
    <name type="scientific">Hathewaya limosa</name>
    <name type="common">Clostridium limosum</name>
    <dbReference type="NCBI Taxonomy" id="1536"/>
    <lineage>
        <taxon>Bacteria</taxon>
        <taxon>Bacillati</taxon>
        <taxon>Bacillota</taxon>
        <taxon>Clostridia</taxon>
        <taxon>Eubacteriales</taxon>
        <taxon>Clostridiaceae</taxon>
        <taxon>Hathewaya</taxon>
    </lineage>
</organism>
<keyword evidence="3" id="KW-0804">Transcription</keyword>
<name>A0ABU0JP37_HATLI</name>
<evidence type="ECO:0000256" key="2">
    <source>
        <dbReference type="ARBA" id="ARBA00023125"/>
    </source>
</evidence>
<keyword evidence="6" id="KW-1185">Reference proteome</keyword>
<dbReference type="EMBL" id="JAUSWN010000003">
    <property type="protein sequence ID" value="MDQ0478847.1"/>
    <property type="molecule type" value="Genomic_DNA"/>
</dbReference>
<evidence type="ECO:0000313" key="5">
    <source>
        <dbReference type="EMBL" id="MDQ0478847.1"/>
    </source>
</evidence>
<evidence type="ECO:0000256" key="1">
    <source>
        <dbReference type="ARBA" id="ARBA00023015"/>
    </source>
</evidence>
<evidence type="ECO:0000313" key="6">
    <source>
        <dbReference type="Proteomes" id="UP001224418"/>
    </source>
</evidence>
<dbReference type="Gene3D" id="1.10.10.60">
    <property type="entry name" value="Homeodomain-like"/>
    <property type="match status" value="1"/>
</dbReference>
<feature type="domain" description="HTH araC/xylS-type" evidence="4">
    <location>
        <begin position="218"/>
        <end position="317"/>
    </location>
</feature>